<proteinExistence type="predicted"/>
<dbReference type="PANTHER" id="PTHR30055">
    <property type="entry name" value="HTH-TYPE TRANSCRIPTIONAL REGULATOR RUTR"/>
    <property type="match status" value="1"/>
</dbReference>
<dbReference type="RefSeq" id="WP_407591929.1">
    <property type="nucleotide sequence ID" value="NZ_JBHDIY010000002.1"/>
</dbReference>
<feature type="DNA-binding region" description="H-T-H motif" evidence="2">
    <location>
        <begin position="47"/>
        <end position="66"/>
    </location>
</feature>
<evidence type="ECO:0000256" key="1">
    <source>
        <dbReference type="ARBA" id="ARBA00023125"/>
    </source>
</evidence>
<dbReference type="InterPro" id="IPR036271">
    <property type="entry name" value="Tet_transcr_reg_TetR-rel_C_sf"/>
</dbReference>
<dbReference type="PRINTS" id="PR00455">
    <property type="entry name" value="HTHTETR"/>
</dbReference>
<reference evidence="4 5" key="1">
    <citation type="submission" date="2024-08" db="EMBL/GenBank/DDBJ databases">
        <title>Tateyamaria sp. nov., isolated from marine algae.</title>
        <authorList>
            <person name="Choi B.J."/>
            <person name="Kim J.M."/>
            <person name="Lee J.K."/>
            <person name="Choi D.G."/>
            <person name="Bayburt H."/>
            <person name="Baek J.H."/>
            <person name="Han D.M."/>
            <person name="Jeon C.O."/>
        </authorList>
    </citation>
    <scope>NUCLEOTIDE SEQUENCE [LARGE SCALE GENOMIC DNA]</scope>
    <source>
        <strain evidence="4 5">KMU-156</strain>
    </source>
</reference>
<dbReference type="InterPro" id="IPR009057">
    <property type="entry name" value="Homeodomain-like_sf"/>
</dbReference>
<feature type="domain" description="HTH tetR-type" evidence="3">
    <location>
        <begin position="24"/>
        <end position="84"/>
    </location>
</feature>
<dbReference type="PROSITE" id="PS50977">
    <property type="entry name" value="HTH_TETR_2"/>
    <property type="match status" value="1"/>
</dbReference>
<sequence>MGEVVDDRSFNVNTYCMEAPNSSRLDPNAWVRAAYEMFEEGGVSAVRIDPLAKKLGITRGSFYWHFENRAALLRALLDRWVEGETERVIEENERGGGTASDRLRRLLWTCATEDGRLEMGVREWAGGDENAREIVRRVDDRRIAYMADLAREAGAPNSDAKARARIAYVAWLGFYTGIAPTTTEQRIADMDQLHCMMVSS</sequence>
<organism evidence="4 5">
    <name type="scientific">Tateyamaria armeniaca</name>
    <dbReference type="NCBI Taxonomy" id="2518930"/>
    <lineage>
        <taxon>Bacteria</taxon>
        <taxon>Pseudomonadati</taxon>
        <taxon>Pseudomonadota</taxon>
        <taxon>Alphaproteobacteria</taxon>
        <taxon>Rhodobacterales</taxon>
        <taxon>Roseobacteraceae</taxon>
        <taxon>Tateyamaria</taxon>
    </lineage>
</organism>
<dbReference type="Proteomes" id="UP001627408">
    <property type="component" value="Unassembled WGS sequence"/>
</dbReference>
<dbReference type="SUPFAM" id="SSF48498">
    <property type="entry name" value="Tetracyclin repressor-like, C-terminal domain"/>
    <property type="match status" value="1"/>
</dbReference>
<dbReference type="InterPro" id="IPR001647">
    <property type="entry name" value="HTH_TetR"/>
</dbReference>
<dbReference type="Pfam" id="PF00440">
    <property type="entry name" value="TetR_N"/>
    <property type="match status" value="1"/>
</dbReference>
<dbReference type="InterPro" id="IPR050109">
    <property type="entry name" value="HTH-type_TetR-like_transc_reg"/>
</dbReference>
<gene>
    <name evidence="4" type="ORF">ACERZ8_09340</name>
</gene>
<dbReference type="PANTHER" id="PTHR30055:SF239">
    <property type="entry name" value="TRANSCRIPTIONAL REGULATORY PROTEIN"/>
    <property type="match status" value="1"/>
</dbReference>
<evidence type="ECO:0000313" key="4">
    <source>
        <dbReference type="EMBL" id="MFL4470057.1"/>
    </source>
</evidence>
<evidence type="ECO:0000313" key="5">
    <source>
        <dbReference type="Proteomes" id="UP001627408"/>
    </source>
</evidence>
<keyword evidence="1 2" id="KW-0238">DNA-binding</keyword>
<keyword evidence="5" id="KW-1185">Reference proteome</keyword>
<comment type="caution">
    <text evidence="4">The sequence shown here is derived from an EMBL/GenBank/DDBJ whole genome shotgun (WGS) entry which is preliminary data.</text>
</comment>
<name>A0ABW8UT02_9RHOB</name>
<evidence type="ECO:0000256" key="2">
    <source>
        <dbReference type="PROSITE-ProRule" id="PRU00335"/>
    </source>
</evidence>
<accession>A0ABW8UT02</accession>
<dbReference type="Gene3D" id="1.10.357.10">
    <property type="entry name" value="Tetracycline Repressor, domain 2"/>
    <property type="match status" value="1"/>
</dbReference>
<evidence type="ECO:0000259" key="3">
    <source>
        <dbReference type="PROSITE" id="PS50977"/>
    </source>
</evidence>
<protein>
    <submittedName>
        <fullName evidence="4">TetR/AcrR family transcriptional regulator</fullName>
    </submittedName>
</protein>
<dbReference type="SUPFAM" id="SSF46689">
    <property type="entry name" value="Homeodomain-like"/>
    <property type="match status" value="1"/>
</dbReference>
<dbReference type="EMBL" id="JBHDIY010000002">
    <property type="protein sequence ID" value="MFL4470057.1"/>
    <property type="molecule type" value="Genomic_DNA"/>
</dbReference>